<reference evidence="1 2" key="1">
    <citation type="submission" date="2024-02" db="EMBL/GenBank/DDBJ databases">
        <authorList>
            <person name="Vignale AGUSTIN F."/>
            <person name="Sosa J E."/>
            <person name="Modenutti C."/>
        </authorList>
    </citation>
    <scope>NUCLEOTIDE SEQUENCE [LARGE SCALE GENOMIC DNA]</scope>
</reference>
<accession>A0ABC8SI53</accession>
<proteinExistence type="predicted"/>
<comment type="caution">
    <text evidence="1">The sequence shown here is derived from an EMBL/GenBank/DDBJ whole genome shotgun (WGS) entry which is preliminary data.</text>
</comment>
<evidence type="ECO:0000313" key="1">
    <source>
        <dbReference type="EMBL" id="CAK9156871.1"/>
    </source>
</evidence>
<dbReference type="AlphaFoldDB" id="A0ABC8SI53"/>
<evidence type="ECO:0000313" key="2">
    <source>
        <dbReference type="Proteomes" id="UP001642360"/>
    </source>
</evidence>
<gene>
    <name evidence="1" type="ORF">ILEXP_LOCUS25422</name>
</gene>
<organism evidence="1 2">
    <name type="scientific">Ilex paraguariensis</name>
    <name type="common">yerba mate</name>
    <dbReference type="NCBI Taxonomy" id="185542"/>
    <lineage>
        <taxon>Eukaryota</taxon>
        <taxon>Viridiplantae</taxon>
        <taxon>Streptophyta</taxon>
        <taxon>Embryophyta</taxon>
        <taxon>Tracheophyta</taxon>
        <taxon>Spermatophyta</taxon>
        <taxon>Magnoliopsida</taxon>
        <taxon>eudicotyledons</taxon>
        <taxon>Gunneridae</taxon>
        <taxon>Pentapetalae</taxon>
        <taxon>asterids</taxon>
        <taxon>campanulids</taxon>
        <taxon>Aquifoliales</taxon>
        <taxon>Aquifoliaceae</taxon>
        <taxon>Ilex</taxon>
    </lineage>
</organism>
<protein>
    <submittedName>
        <fullName evidence="1">Uncharacterized protein</fullName>
    </submittedName>
</protein>
<keyword evidence="2" id="KW-1185">Reference proteome</keyword>
<dbReference type="Proteomes" id="UP001642360">
    <property type="component" value="Unassembled WGS sequence"/>
</dbReference>
<feature type="non-terminal residue" evidence="1">
    <location>
        <position position="1"/>
    </location>
</feature>
<dbReference type="EMBL" id="CAUOFW020002919">
    <property type="protein sequence ID" value="CAK9156871.1"/>
    <property type="molecule type" value="Genomic_DNA"/>
</dbReference>
<name>A0ABC8SI53_9AQUA</name>
<sequence>LETLEDNLDLDLWNLCAEAEAFFEILELLNSIGSKIGAVAEKIDDMRNIVLSSVRFSDPSKRVDRLIKDYKNYKDHFETGLKIQQILDEVYDSLMNRVKRLMRLRSIHYDVKMIKAIGFFSQLFGYT</sequence>